<keyword evidence="6" id="KW-1185">Reference proteome</keyword>
<dbReference type="Proteomes" id="UP000217889">
    <property type="component" value="Chromosome"/>
</dbReference>
<dbReference type="InterPro" id="IPR005754">
    <property type="entry name" value="Sortase"/>
</dbReference>
<keyword evidence="4" id="KW-1133">Transmembrane helix</keyword>
<feature type="region of interest" description="Disordered" evidence="3">
    <location>
        <begin position="243"/>
        <end position="269"/>
    </location>
</feature>
<keyword evidence="4" id="KW-0812">Transmembrane</keyword>
<dbReference type="KEGG" id="bgg:CFK41_02975"/>
<dbReference type="SUPFAM" id="SSF63817">
    <property type="entry name" value="Sortase"/>
    <property type="match status" value="1"/>
</dbReference>
<evidence type="ECO:0000256" key="4">
    <source>
        <dbReference type="SAM" id="Phobius"/>
    </source>
</evidence>
<accession>A0A291GUF9</accession>
<evidence type="ECO:0000256" key="3">
    <source>
        <dbReference type="SAM" id="MobiDB-lite"/>
    </source>
</evidence>
<evidence type="ECO:0000256" key="1">
    <source>
        <dbReference type="ARBA" id="ARBA00022801"/>
    </source>
</evidence>
<dbReference type="NCBIfam" id="TIGR01076">
    <property type="entry name" value="sortase_fam"/>
    <property type="match status" value="1"/>
</dbReference>
<feature type="active site" description="Acyl-thioester intermediate" evidence="2">
    <location>
        <position position="214"/>
    </location>
</feature>
<dbReference type="RefSeq" id="WP_096798334.1">
    <property type="nucleotide sequence ID" value="NZ_CP023564.1"/>
</dbReference>
<proteinExistence type="predicted"/>
<evidence type="ECO:0000256" key="2">
    <source>
        <dbReference type="PIRSR" id="PIRSR605754-1"/>
    </source>
</evidence>
<keyword evidence="1" id="KW-0378">Hydrolase</keyword>
<feature type="active site" description="Proton donor/acceptor" evidence="2">
    <location>
        <position position="146"/>
    </location>
</feature>
<dbReference type="EMBL" id="CP023564">
    <property type="protein sequence ID" value="ATG53855.1"/>
    <property type="molecule type" value="Genomic_DNA"/>
</dbReference>
<dbReference type="InterPro" id="IPR053465">
    <property type="entry name" value="Sortase_Class_E"/>
</dbReference>
<dbReference type="OrthoDB" id="5242879at2"/>
<gene>
    <name evidence="5" type="ORF">CFK41_02975</name>
</gene>
<keyword evidence="4" id="KW-0472">Membrane</keyword>
<name>A0A291GUF9_9MICO</name>
<evidence type="ECO:0000313" key="6">
    <source>
        <dbReference type="Proteomes" id="UP000217889"/>
    </source>
</evidence>
<dbReference type="Pfam" id="PF04203">
    <property type="entry name" value="Sortase"/>
    <property type="match status" value="1"/>
</dbReference>
<dbReference type="GO" id="GO:0016787">
    <property type="term" value="F:hydrolase activity"/>
    <property type="evidence" value="ECO:0007669"/>
    <property type="project" value="UniProtKB-KW"/>
</dbReference>
<dbReference type="InterPro" id="IPR042003">
    <property type="entry name" value="Sortase_E"/>
</dbReference>
<protein>
    <submittedName>
        <fullName evidence="5">Class E sortase</fullName>
    </submittedName>
</protein>
<dbReference type="Gene3D" id="2.40.260.10">
    <property type="entry name" value="Sortase"/>
    <property type="match status" value="1"/>
</dbReference>
<feature type="transmembrane region" description="Helical" evidence="4">
    <location>
        <begin position="20"/>
        <end position="47"/>
    </location>
</feature>
<reference evidence="5 6" key="1">
    <citation type="journal article" date="2014" name="Int. J. Syst. Evol. Microbiol.">
        <title>Brachybacterium ginsengisoli sp. nov., isolated from soil of a ginseng field.</title>
        <authorList>
            <person name="Hoang V.A."/>
            <person name="Kim Y.J."/>
            <person name="Nguyen N.L."/>
            <person name="Yang D.C."/>
        </authorList>
    </citation>
    <scope>NUCLEOTIDE SEQUENCE [LARGE SCALE GENOMIC DNA]</scope>
    <source>
        <strain evidence="5 6">DCY80</strain>
    </source>
</reference>
<dbReference type="NCBIfam" id="NF033747">
    <property type="entry name" value="class_E_sortase"/>
    <property type="match status" value="1"/>
</dbReference>
<evidence type="ECO:0000313" key="5">
    <source>
        <dbReference type="EMBL" id="ATG53855.1"/>
    </source>
</evidence>
<dbReference type="AlphaFoldDB" id="A0A291GUF9"/>
<organism evidence="5 6">
    <name type="scientific">Brachybacterium ginsengisoli</name>
    <dbReference type="NCBI Taxonomy" id="1331682"/>
    <lineage>
        <taxon>Bacteria</taxon>
        <taxon>Bacillati</taxon>
        <taxon>Actinomycetota</taxon>
        <taxon>Actinomycetes</taxon>
        <taxon>Micrococcales</taxon>
        <taxon>Dermabacteraceae</taxon>
        <taxon>Brachybacterium</taxon>
    </lineage>
</organism>
<feature type="compositionally biased region" description="Low complexity" evidence="3">
    <location>
        <begin position="245"/>
        <end position="263"/>
    </location>
</feature>
<dbReference type="CDD" id="cd05830">
    <property type="entry name" value="Sortase_E"/>
    <property type="match status" value="1"/>
</dbReference>
<dbReference type="InterPro" id="IPR023365">
    <property type="entry name" value="Sortase_dom-sf"/>
</dbReference>
<sequence length="269" mass="28758">MSPSHRAGRRRATGRNGGRFGGAIGILGELLLTLGALLVLFLVWQLWWTDVVADREQAGIIAGLEDDWGQVDADTIAPRQDGPPPVPETPEENKVWATMHVPAFDRATFPLAEGVDLEQVLNVKGAGHYPGTALPGEDGNVAIAGHRNTYGRVFEDIGRLKSGDPIVVETADAFYVYKVTETHIVTPTDVEVIAPVPGKPGEEPTEQMLTLTACHPMYSARERIIVHAKFAYWTKRSDGIPEALADGATASDGGPAASDGGSADVEEED</sequence>